<protein>
    <recommendedName>
        <fullName evidence="1">ParB-like N-terminal domain-containing protein</fullName>
    </recommendedName>
</protein>
<dbReference type="EMBL" id="WBOS01000022">
    <property type="protein sequence ID" value="KAB2328945.1"/>
    <property type="molecule type" value="Genomic_DNA"/>
</dbReference>
<evidence type="ECO:0000313" key="3">
    <source>
        <dbReference type="Proteomes" id="UP000481030"/>
    </source>
</evidence>
<proteinExistence type="predicted"/>
<dbReference type="SUPFAM" id="SSF110849">
    <property type="entry name" value="ParB/Sulfiredoxin"/>
    <property type="match status" value="1"/>
</dbReference>
<dbReference type="Proteomes" id="UP000481030">
    <property type="component" value="Unassembled WGS sequence"/>
</dbReference>
<dbReference type="AlphaFoldDB" id="A0A6L3UXN4"/>
<organism evidence="2 3">
    <name type="scientific">Cytobacillus depressus</name>
    <dbReference type="NCBI Taxonomy" id="1602942"/>
    <lineage>
        <taxon>Bacteria</taxon>
        <taxon>Bacillati</taxon>
        <taxon>Bacillota</taxon>
        <taxon>Bacilli</taxon>
        <taxon>Bacillales</taxon>
        <taxon>Bacillaceae</taxon>
        <taxon>Cytobacillus</taxon>
    </lineage>
</organism>
<dbReference type="Pfam" id="PF02195">
    <property type="entry name" value="ParB_N"/>
    <property type="match status" value="1"/>
</dbReference>
<sequence>MNSTKEAKINTKIVSANPRDLKLLELNARYMRHETFQQLVSNIQRDGKLTQLPFCIWEDGHWKVLSGNHRVKAAIEAGLDTIEFIGTEDKLSQDRQRAIQLSHNAISGEDDPTILKTLYEEIEDIDFKMYAGLDDKTLELLEKVQPESLSEVNLEFQTMNIVFLPSELEKAKEMIDEIQKEVKADEVWLASMQAYDNFLDSMEAVSTSYDVKNVALTLLILLGIVQRNLDQLSDGWYDEEEQEAKHKNWIPLSTIFNHHKIPSKSGAVVKKALDRMLSKGELEKQQKWEALEYWATQYLQGD</sequence>
<dbReference type="InterPro" id="IPR003115">
    <property type="entry name" value="ParB_N"/>
</dbReference>
<feature type="domain" description="ParB-like N-terminal" evidence="1">
    <location>
        <begin position="17"/>
        <end position="104"/>
    </location>
</feature>
<dbReference type="Gene3D" id="3.90.1530.10">
    <property type="entry name" value="Conserved hypothetical protein from pyrococcus furiosus pfu- 392566-001, ParB domain"/>
    <property type="match status" value="1"/>
</dbReference>
<evidence type="ECO:0000259" key="1">
    <source>
        <dbReference type="Pfam" id="PF02195"/>
    </source>
</evidence>
<keyword evidence="3" id="KW-1185">Reference proteome</keyword>
<reference evidence="2 3" key="1">
    <citation type="journal article" date="2016" name="Antonie Van Leeuwenhoek">
        <title>Bacillus depressus sp. nov., isolated from soil of a sunflower field.</title>
        <authorList>
            <person name="Wei X."/>
            <person name="Xin D."/>
            <person name="Xin Y."/>
            <person name="Zhang H."/>
            <person name="Wang T."/>
            <person name="Zhang J."/>
        </authorList>
    </citation>
    <scope>NUCLEOTIDE SEQUENCE [LARGE SCALE GENOMIC DNA]</scope>
    <source>
        <strain evidence="2 3">BZ1</strain>
    </source>
</reference>
<dbReference type="OrthoDB" id="2942487at2"/>
<gene>
    <name evidence="2" type="ORF">F7731_23620</name>
</gene>
<comment type="caution">
    <text evidence="2">The sequence shown here is derived from an EMBL/GenBank/DDBJ whole genome shotgun (WGS) entry which is preliminary data.</text>
</comment>
<name>A0A6L3UXN4_9BACI</name>
<dbReference type="RefSeq" id="WP_151537243.1">
    <property type="nucleotide sequence ID" value="NZ_WBOS01000022.1"/>
</dbReference>
<accession>A0A6L3UXN4</accession>
<evidence type="ECO:0000313" key="2">
    <source>
        <dbReference type="EMBL" id="KAB2328945.1"/>
    </source>
</evidence>
<dbReference type="InterPro" id="IPR036086">
    <property type="entry name" value="ParB/Sulfiredoxin_sf"/>
</dbReference>